<dbReference type="SUPFAM" id="SSF52540">
    <property type="entry name" value="P-loop containing nucleoside triphosphate hydrolases"/>
    <property type="match status" value="1"/>
</dbReference>
<protein>
    <submittedName>
        <fullName evidence="5">ABC transporter ATP-binding protein</fullName>
    </submittedName>
</protein>
<evidence type="ECO:0000313" key="6">
    <source>
        <dbReference type="Proteomes" id="UP001198862"/>
    </source>
</evidence>
<dbReference type="RefSeq" id="WP_230549118.1">
    <property type="nucleotide sequence ID" value="NZ_JAJISD010000001.1"/>
</dbReference>
<accession>A0ABS8KPC9</accession>
<dbReference type="SMART" id="SM00382">
    <property type="entry name" value="AAA"/>
    <property type="match status" value="1"/>
</dbReference>
<keyword evidence="2" id="KW-0547">Nucleotide-binding</keyword>
<evidence type="ECO:0000256" key="2">
    <source>
        <dbReference type="ARBA" id="ARBA00022741"/>
    </source>
</evidence>
<evidence type="ECO:0000313" key="5">
    <source>
        <dbReference type="EMBL" id="MCC8427907.1"/>
    </source>
</evidence>
<dbReference type="Pfam" id="PF12399">
    <property type="entry name" value="BCA_ABC_TP_C"/>
    <property type="match status" value="1"/>
</dbReference>
<evidence type="ECO:0000259" key="4">
    <source>
        <dbReference type="PROSITE" id="PS50893"/>
    </source>
</evidence>
<dbReference type="Proteomes" id="UP001198862">
    <property type="component" value="Unassembled WGS sequence"/>
</dbReference>
<dbReference type="EMBL" id="JAJISD010000001">
    <property type="protein sequence ID" value="MCC8427907.1"/>
    <property type="molecule type" value="Genomic_DNA"/>
</dbReference>
<evidence type="ECO:0000256" key="3">
    <source>
        <dbReference type="ARBA" id="ARBA00022840"/>
    </source>
</evidence>
<feature type="domain" description="ABC transporter" evidence="4">
    <location>
        <begin position="6"/>
        <end position="252"/>
    </location>
</feature>
<keyword evidence="1" id="KW-0813">Transport</keyword>
<proteinExistence type="predicted"/>
<dbReference type="InterPro" id="IPR051120">
    <property type="entry name" value="ABC_AA/LPS_Transport"/>
</dbReference>
<dbReference type="Pfam" id="PF00005">
    <property type="entry name" value="ABC_tran"/>
    <property type="match status" value="1"/>
</dbReference>
<keyword evidence="3 5" id="KW-0067">ATP-binding</keyword>
<dbReference type="PANTHER" id="PTHR45772">
    <property type="entry name" value="CONSERVED COMPONENT OF ABC TRANSPORTER FOR NATURAL AMINO ACIDS-RELATED"/>
    <property type="match status" value="1"/>
</dbReference>
<dbReference type="InterPro" id="IPR003593">
    <property type="entry name" value="AAA+_ATPase"/>
</dbReference>
<dbReference type="InterPro" id="IPR003439">
    <property type="entry name" value="ABC_transporter-like_ATP-bd"/>
</dbReference>
<reference evidence="5 6" key="1">
    <citation type="submission" date="2021-11" db="EMBL/GenBank/DDBJ databases">
        <authorList>
            <person name="Lee D.-H."/>
            <person name="Kim S.-B."/>
        </authorList>
    </citation>
    <scope>NUCLEOTIDE SEQUENCE [LARGE SCALE GENOMIC DNA]</scope>
    <source>
        <strain evidence="5 6">KCTC 52223</strain>
    </source>
</reference>
<dbReference type="InterPro" id="IPR032823">
    <property type="entry name" value="BCA_ABC_TP_C"/>
</dbReference>
<keyword evidence="6" id="KW-1185">Reference proteome</keyword>
<organism evidence="5 6">
    <name type="scientific">Reyranella aquatilis</name>
    <dbReference type="NCBI Taxonomy" id="2035356"/>
    <lineage>
        <taxon>Bacteria</taxon>
        <taxon>Pseudomonadati</taxon>
        <taxon>Pseudomonadota</taxon>
        <taxon>Alphaproteobacteria</taxon>
        <taxon>Hyphomicrobiales</taxon>
        <taxon>Reyranellaceae</taxon>
        <taxon>Reyranella</taxon>
    </lineage>
</organism>
<dbReference type="GO" id="GO:0005524">
    <property type="term" value="F:ATP binding"/>
    <property type="evidence" value="ECO:0007669"/>
    <property type="project" value="UniProtKB-KW"/>
</dbReference>
<dbReference type="PROSITE" id="PS50893">
    <property type="entry name" value="ABC_TRANSPORTER_2"/>
    <property type="match status" value="1"/>
</dbReference>
<dbReference type="Gene3D" id="3.40.50.300">
    <property type="entry name" value="P-loop containing nucleotide triphosphate hydrolases"/>
    <property type="match status" value="1"/>
</dbReference>
<gene>
    <name evidence="5" type="ORF">LJ725_02950</name>
</gene>
<dbReference type="InterPro" id="IPR027417">
    <property type="entry name" value="P-loop_NTPase"/>
</dbReference>
<evidence type="ECO:0000256" key="1">
    <source>
        <dbReference type="ARBA" id="ARBA00022448"/>
    </source>
</evidence>
<comment type="caution">
    <text evidence="5">The sequence shown here is derived from an EMBL/GenBank/DDBJ whole genome shotgun (WGS) entry which is preliminary data.</text>
</comment>
<dbReference type="CDD" id="cd03219">
    <property type="entry name" value="ABC_Mj1267_LivG_branched"/>
    <property type="match status" value="1"/>
</dbReference>
<name>A0ABS8KPC9_9HYPH</name>
<sequence length="252" mass="27588">MAEPLLALREVGHSFGGLSVLRSVTFDVPEGGIIGLIGPNGSGKTTLFNIVTGYIRPLAGTITYRGAPLVRETIQQRGLQGLVRTFQTPQVFEQMTVLENVMVGCTKLTRTTMLQDLLRTPAARGQMREIRARAEAACERFGLTALRELPAASLTAGQRRILEIARAVIGEPRLLLLDEPSSGLNVQEIDGLREWIVRLNEEGITILLVSHDMGLMTVARTVHTLYFGEIIASGDMAAIQRDPRVREVYLGV</sequence>